<dbReference type="PANTHER" id="PTHR33103">
    <property type="entry name" value="OS01G0153900 PROTEIN"/>
    <property type="match status" value="1"/>
</dbReference>
<keyword evidence="2" id="KW-1185">Reference proteome</keyword>
<sequence length="533" mass="59782">MYDCEATMVGNATPSGDQDHTVSLKVLVDKEKNKVVFAEAGKDFVDVLLSFLTLPLGTIARLVAQESNVQPLKVGSLSTLYESVSHLKENFLWIQRCKEMLLQPRNSMEDYCQKLKLNIDDTEPKSYYFCENLLQCIIKPYLVSTFRNQRCGCGKLMNRVVRSLDILSSENGFVKESASFLVSDDLHIMPNVFAASANLFLKPGIEDMETLEEQIVVDLLKFSLISRTPMTDLILRKTKYIGNFTLSQNLLEIGKISSGEGRQMVVKILIRKSNGKILFAEAEEGFVDFLFSFLTFPLGGVLHMLEGFSSVSCIDRLYSSMNELSSDRYFISQELKDKLASPLCASQFNLSNQILPIGVESFPCTYSYDGRSFSIVEPKSSTGESSSLLGFVKGPVMYMVTDELVVTPMSSIYAVSYLKTQKIPLSDLEERVIAIGVKEGLGILKASLTSTFALTDGLKQLIMPIQENNVSITSMLFEVINMILKMVHQVQFWPNCFWTLYGCITEIVVTFTSFVQNSLPCQRSQQNCYCNRS</sequence>
<name>A0AAN9NIZ5_PHACN</name>
<dbReference type="PANTHER" id="PTHR33103:SF27">
    <property type="entry name" value="OS04G0594700 PROTEIN"/>
    <property type="match status" value="1"/>
</dbReference>
<reference evidence="1 2" key="1">
    <citation type="submission" date="2024-01" db="EMBL/GenBank/DDBJ databases">
        <title>The genomes of 5 underutilized Papilionoideae crops provide insights into root nodulation and disease resistanc.</title>
        <authorList>
            <person name="Jiang F."/>
        </authorList>
    </citation>
    <scope>NUCLEOTIDE SEQUENCE [LARGE SCALE GENOMIC DNA]</scope>
    <source>
        <strain evidence="1">JINMINGXINNONG_FW02</strain>
        <tissue evidence="1">Leaves</tissue>
    </source>
</reference>
<organism evidence="1 2">
    <name type="scientific">Phaseolus coccineus</name>
    <name type="common">Scarlet runner bean</name>
    <name type="synonym">Phaseolus multiflorus</name>
    <dbReference type="NCBI Taxonomy" id="3886"/>
    <lineage>
        <taxon>Eukaryota</taxon>
        <taxon>Viridiplantae</taxon>
        <taxon>Streptophyta</taxon>
        <taxon>Embryophyta</taxon>
        <taxon>Tracheophyta</taxon>
        <taxon>Spermatophyta</taxon>
        <taxon>Magnoliopsida</taxon>
        <taxon>eudicotyledons</taxon>
        <taxon>Gunneridae</taxon>
        <taxon>Pentapetalae</taxon>
        <taxon>rosids</taxon>
        <taxon>fabids</taxon>
        <taxon>Fabales</taxon>
        <taxon>Fabaceae</taxon>
        <taxon>Papilionoideae</taxon>
        <taxon>50 kb inversion clade</taxon>
        <taxon>NPAAA clade</taxon>
        <taxon>indigoferoid/millettioid clade</taxon>
        <taxon>Phaseoleae</taxon>
        <taxon>Phaseolus</taxon>
    </lineage>
</organism>
<evidence type="ECO:0008006" key="3">
    <source>
        <dbReference type="Google" id="ProtNLM"/>
    </source>
</evidence>
<proteinExistence type="predicted"/>
<comment type="caution">
    <text evidence="1">The sequence shown here is derived from an EMBL/GenBank/DDBJ whole genome shotgun (WGS) entry which is preliminary data.</text>
</comment>
<gene>
    <name evidence="1" type="ORF">VNO80_07266</name>
</gene>
<protein>
    <recommendedName>
        <fullName evidence="3">DUF674 family protein</fullName>
    </recommendedName>
</protein>
<evidence type="ECO:0000313" key="2">
    <source>
        <dbReference type="Proteomes" id="UP001374584"/>
    </source>
</evidence>
<accession>A0AAN9NIZ5</accession>
<dbReference type="EMBL" id="JAYMYR010000003">
    <property type="protein sequence ID" value="KAK7373846.1"/>
    <property type="molecule type" value="Genomic_DNA"/>
</dbReference>
<dbReference type="InterPro" id="IPR007750">
    <property type="entry name" value="DUF674"/>
</dbReference>
<dbReference type="AlphaFoldDB" id="A0AAN9NIZ5"/>
<evidence type="ECO:0000313" key="1">
    <source>
        <dbReference type="EMBL" id="KAK7373846.1"/>
    </source>
</evidence>
<dbReference type="Proteomes" id="UP001374584">
    <property type="component" value="Unassembled WGS sequence"/>
</dbReference>
<dbReference type="Pfam" id="PF05056">
    <property type="entry name" value="DUF674"/>
    <property type="match status" value="1"/>
</dbReference>